<keyword evidence="3" id="KW-1185">Reference proteome</keyword>
<organism evidence="2 3">
    <name type="scientific">Pantoea coffeiphila</name>
    <dbReference type="NCBI Taxonomy" id="1465635"/>
    <lineage>
        <taxon>Bacteria</taxon>
        <taxon>Pseudomonadati</taxon>
        <taxon>Pseudomonadota</taxon>
        <taxon>Gammaproteobacteria</taxon>
        <taxon>Enterobacterales</taxon>
        <taxon>Erwiniaceae</taxon>
        <taxon>Pantoea</taxon>
    </lineage>
</organism>
<dbReference type="OrthoDB" id="6555157at2"/>
<evidence type="ECO:0000313" key="3">
    <source>
        <dbReference type="Proteomes" id="UP000239181"/>
    </source>
</evidence>
<reference evidence="2 3" key="1">
    <citation type="submission" date="2017-10" db="EMBL/GenBank/DDBJ databases">
        <title>Draft genome of two endophytic bacteria isolated from 'guarana' Paullinia cupana (Mart.) Ducke.</title>
        <authorList>
            <person name="Siqueira K.A."/>
            <person name="Liotti R.G."/>
            <person name="Mendes T.A."/>
            <person name="Soares M.A."/>
        </authorList>
    </citation>
    <scope>NUCLEOTIDE SEQUENCE [LARGE SCALE GENOMIC DNA]</scope>
    <source>
        <strain evidence="2 3">342</strain>
    </source>
</reference>
<gene>
    <name evidence="2" type="ORF">CQW29_01585</name>
</gene>
<comment type="caution">
    <text evidence="2">The sequence shown here is derived from an EMBL/GenBank/DDBJ whole genome shotgun (WGS) entry which is preliminary data.</text>
</comment>
<sequence length="348" mass="37203">MIQVNPRSGAAAPTTLSTATATAGKAELTTRSSATAAVSPVGQSAQKAAAAAYPDRPLISSEPLRYNVQLNQQLTAVQQADGFLLETEKQLLQLNHLITRRVPAVEVVKQAETLQQLLAKRESLSGGAVDRQLQLSLQSQPTVNFSLPDGAALLHDERPEVLTFSLAGRQRAISAAELDGSSPQQNLLRLNQALGKWGIHGQLSGGQLNFEVGEQRWPEVSQHLSVQGSGERYPQGQFYPLKPQAENGLEETLQQLVRAPGSGSALLGSLEQSLETVTRQRRTLQVTRGRVQQRIDSMATFNGPSSALQAAEDVAARLRKADFSSVSQALAGQANVQGARVRNVLAAA</sequence>
<evidence type="ECO:0000256" key="1">
    <source>
        <dbReference type="SAM" id="MobiDB-lite"/>
    </source>
</evidence>
<dbReference type="AlphaFoldDB" id="A0A2S9IHU3"/>
<evidence type="ECO:0000313" key="2">
    <source>
        <dbReference type="EMBL" id="PRD17353.1"/>
    </source>
</evidence>
<dbReference type="Proteomes" id="UP000239181">
    <property type="component" value="Unassembled WGS sequence"/>
</dbReference>
<dbReference type="RefSeq" id="WP_105590952.1">
    <property type="nucleotide sequence ID" value="NZ_PDET01000001.1"/>
</dbReference>
<feature type="compositionally biased region" description="Low complexity" evidence="1">
    <location>
        <begin position="10"/>
        <end position="25"/>
    </location>
</feature>
<feature type="region of interest" description="Disordered" evidence="1">
    <location>
        <begin position="1"/>
        <end position="25"/>
    </location>
</feature>
<accession>A0A2S9IHU3</accession>
<protein>
    <recommendedName>
        <fullName evidence="4">Flagellar hook-associated protein</fullName>
    </recommendedName>
</protein>
<proteinExistence type="predicted"/>
<evidence type="ECO:0008006" key="4">
    <source>
        <dbReference type="Google" id="ProtNLM"/>
    </source>
</evidence>
<name>A0A2S9IHU3_9GAMM</name>
<dbReference type="EMBL" id="PDET01000001">
    <property type="protein sequence ID" value="PRD17353.1"/>
    <property type="molecule type" value="Genomic_DNA"/>
</dbReference>